<accession>B4JEA4</accession>
<comment type="similarity">
    <text evidence="1 4">Belongs to the short-chain dehydrogenases/reductases (SDR) family.</text>
</comment>
<evidence type="ECO:0000256" key="1">
    <source>
        <dbReference type="ARBA" id="ARBA00006484"/>
    </source>
</evidence>
<feature type="region of interest" description="Disordered" evidence="5">
    <location>
        <begin position="345"/>
        <end position="370"/>
    </location>
</feature>
<keyword evidence="2" id="KW-0560">Oxidoreductase</keyword>
<evidence type="ECO:0000256" key="3">
    <source>
        <dbReference type="ARBA" id="ARBA00023027"/>
    </source>
</evidence>
<dbReference type="HOGENOM" id="CLU_010194_6_0_1"/>
<dbReference type="OrthoDB" id="10253736at2759"/>
<evidence type="ECO:0000313" key="7">
    <source>
        <dbReference type="Proteomes" id="UP000001070"/>
    </source>
</evidence>
<dbReference type="InterPro" id="IPR002347">
    <property type="entry name" value="SDR_fam"/>
</dbReference>
<dbReference type="PRINTS" id="PR00080">
    <property type="entry name" value="SDRFAMILY"/>
</dbReference>
<evidence type="ECO:0000256" key="4">
    <source>
        <dbReference type="RuleBase" id="RU000363"/>
    </source>
</evidence>
<dbReference type="SMR" id="B4JEA4"/>
<keyword evidence="3" id="KW-0520">NAD</keyword>
<dbReference type="Proteomes" id="UP000001070">
    <property type="component" value="Unassembled WGS sequence"/>
</dbReference>
<reference evidence="6 7" key="1">
    <citation type="journal article" date="2007" name="Nature">
        <title>Evolution of genes and genomes on the Drosophila phylogeny.</title>
        <authorList>
            <consortium name="Drosophila 12 Genomes Consortium"/>
            <person name="Clark A.G."/>
            <person name="Eisen M.B."/>
            <person name="Smith D.R."/>
            <person name="Bergman C.M."/>
            <person name="Oliver B."/>
            <person name="Markow T.A."/>
            <person name="Kaufman T.C."/>
            <person name="Kellis M."/>
            <person name="Gelbart W."/>
            <person name="Iyer V.N."/>
            <person name="Pollard D.A."/>
            <person name="Sackton T.B."/>
            <person name="Larracuente A.M."/>
            <person name="Singh N.D."/>
            <person name="Abad J.P."/>
            <person name="Abt D.N."/>
            <person name="Adryan B."/>
            <person name="Aguade M."/>
            <person name="Akashi H."/>
            <person name="Anderson W.W."/>
            <person name="Aquadro C.F."/>
            <person name="Ardell D.H."/>
            <person name="Arguello R."/>
            <person name="Artieri C.G."/>
            <person name="Barbash D.A."/>
            <person name="Barker D."/>
            <person name="Barsanti P."/>
            <person name="Batterham P."/>
            <person name="Batzoglou S."/>
            <person name="Begun D."/>
            <person name="Bhutkar A."/>
            <person name="Blanco E."/>
            <person name="Bosak S.A."/>
            <person name="Bradley R.K."/>
            <person name="Brand A.D."/>
            <person name="Brent M.R."/>
            <person name="Brooks A.N."/>
            <person name="Brown R.H."/>
            <person name="Butlin R.K."/>
            <person name="Caggese C."/>
            <person name="Calvi B.R."/>
            <person name="Bernardo de Carvalho A."/>
            <person name="Caspi A."/>
            <person name="Castrezana S."/>
            <person name="Celniker S.E."/>
            <person name="Chang J.L."/>
            <person name="Chapple C."/>
            <person name="Chatterji S."/>
            <person name="Chinwalla A."/>
            <person name="Civetta A."/>
            <person name="Clifton S.W."/>
            <person name="Comeron J.M."/>
            <person name="Costello J.C."/>
            <person name="Coyne J.A."/>
            <person name="Daub J."/>
            <person name="David R.G."/>
            <person name="Delcher A.L."/>
            <person name="Delehaunty K."/>
            <person name="Do C.B."/>
            <person name="Ebling H."/>
            <person name="Edwards K."/>
            <person name="Eickbush T."/>
            <person name="Evans J.D."/>
            <person name="Filipski A."/>
            <person name="Findeiss S."/>
            <person name="Freyhult E."/>
            <person name="Fulton L."/>
            <person name="Fulton R."/>
            <person name="Garcia A.C."/>
            <person name="Gardiner A."/>
            <person name="Garfield D.A."/>
            <person name="Garvin B.E."/>
            <person name="Gibson G."/>
            <person name="Gilbert D."/>
            <person name="Gnerre S."/>
            <person name="Godfrey J."/>
            <person name="Good R."/>
            <person name="Gotea V."/>
            <person name="Gravely B."/>
            <person name="Greenberg A.J."/>
            <person name="Griffiths-Jones S."/>
            <person name="Gross S."/>
            <person name="Guigo R."/>
            <person name="Gustafson E.A."/>
            <person name="Haerty W."/>
            <person name="Hahn M.W."/>
            <person name="Halligan D.L."/>
            <person name="Halpern A.L."/>
            <person name="Halter G.M."/>
            <person name="Han M.V."/>
            <person name="Heger A."/>
            <person name="Hillier L."/>
            <person name="Hinrichs A.S."/>
            <person name="Holmes I."/>
            <person name="Hoskins R.A."/>
            <person name="Hubisz M.J."/>
            <person name="Hultmark D."/>
            <person name="Huntley M.A."/>
            <person name="Jaffe D.B."/>
            <person name="Jagadeeshan S."/>
            <person name="Jeck W.R."/>
            <person name="Johnson J."/>
            <person name="Jones C.D."/>
            <person name="Jordan W.C."/>
            <person name="Karpen G.H."/>
            <person name="Kataoka E."/>
            <person name="Keightley P.D."/>
            <person name="Kheradpour P."/>
            <person name="Kirkness E.F."/>
            <person name="Koerich L.B."/>
            <person name="Kristiansen K."/>
            <person name="Kudrna D."/>
            <person name="Kulathinal R.J."/>
            <person name="Kumar S."/>
            <person name="Kwok R."/>
            <person name="Lander E."/>
            <person name="Langley C.H."/>
            <person name="Lapoint R."/>
            <person name="Lazzaro B.P."/>
            <person name="Lee S.J."/>
            <person name="Levesque L."/>
            <person name="Li R."/>
            <person name="Lin C.F."/>
            <person name="Lin M.F."/>
            <person name="Lindblad-Toh K."/>
            <person name="Llopart A."/>
            <person name="Long M."/>
            <person name="Low L."/>
            <person name="Lozovsky E."/>
            <person name="Lu J."/>
            <person name="Luo M."/>
            <person name="Machado C.A."/>
            <person name="Makalowski W."/>
            <person name="Marzo M."/>
            <person name="Matsuda M."/>
            <person name="Matzkin L."/>
            <person name="McAllister B."/>
            <person name="McBride C.S."/>
            <person name="McKernan B."/>
            <person name="McKernan K."/>
            <person name="Mendez-Lago M."/>
            <person name="Minx P."/>
            <person name="Mollenhauer M.U."/>
            <person name="Montooth K."/>
            <person name="Mount S.M."/>
            <person name="Mu X."/>
            <person name="Myers E."/>
            <person name="Negre B."/>
            <person name="Newfeld S."/>
            <person name="Nielsen R."/>
            <person name="Noor M.A."/>
            <person name="O'Grady P."/>
            <person name="Pachter L."/>
            <person name="Papaceit M."/>
            <person name="Parisi M.J."/>
            <person name="Parisi M."/>
            <person name="Parts L."/>
            <person name="Pedersen J.S."/>
            <person name="Pesole G."/>
            <person name="Phillippy A.M."/>
            <person name="Ponting C.P."/>
            <person name="Pop M."/>
            <person name="Porcelli D."/>
            <person name="Powell J.R."/>
            <person name="Prohaska S."/>
            <person name="Pruitt K."/>
            <person name="Puig M."/>
            <person name="Quesneville H."/>
            <person name="Ram K.R."/>
            <person name="Rand D."/>
            <person name="Rasmussen M.D."/>
            <person name="Reed L.K."/>
            <person name="Reenan R."/>
            <person name="Reily A."/>
            <person name="Remington K.A."/>
            <person name="Rieger T.T."/>
            <person name="Ritchie M.G."/>
            <person name="Robin C."/>
            <person name="Rogers Y.H."/>
            <person name="Rohde C."/>
            <person name="Rozas J."/>
            <person name="Rubenfield M.J."/>
            <person name="Ruiz A."/>
            <person name="Russo S."/>
            <person name="Salzberg S.L."/>
            <person name="Sanchez-Gracia A."/>
            <person name="Saranga D.J."/>
            <person name="Sato H."/>
            <person name="Schaeffer S.W."/>
            <person name="Schatz M.C."/>
            <person name="Schlenke T."/>
            <person name="Schwartz R."/>
            <person name="Segarra C."/>
            <person name="Singh R.S."/>
            <person name="Sirot L."/>
            <person name="Sirota M."/>
            <person name="Sisneros N.B."/>
            <person name="Smith C.D."/>
            <person name="Smith T.F."/>
            <person name="Spieth J."/>
            <person name="Stage D.E."/>
            <person name="Stark A."/>
            <person name="Stephan W."/>
            <person name="Strausberg R.L."/>
            <person name="Strempel S."/>
            <person name="Sturgill D."/>
            <person name="Sutton G."/>
            <person name="Sutton G.G."/>
            <person name="Tao W."/>
            <person name="Teichmann S."/>
            <person name="Tobari Y.N."/>
            <person name="Tomimura Y."/>
            <person name="Tsolas J.M."/>
            <person name="Valente V.L."/>
            <person name="Venter E."/>
            <person name="Venter J.C."/>
            <person name="Vicario S."/>
            <person name="Vieira F.G."/>
            <person name="Vilella A.J."/>
            <person name="Villasante A."/>
            <person name="Walenz B."/>
            <person name="Wang J."/>
            <person name="Wasserman M."/>
            <person name="Watts T."/>
            <person name="Wilson D."/>
            <person name="Wilson R.K."/>
            <person name="Wing R.A."/>
            <person name="Wolfner M.F."/>
            <person name="Wong A."/>
            <person name="Wong G.K."/>
            <person name="Wu C.I."/>
            <person name="Wu G."/>
            <person name="Yamamoto D."/>
            <person name="Yang H.P."/>
            <person name="Yang S.P."/>
            <person name="Yorke J.A."/>
            <person name="Yoshida K."/>
            <person name="Zdobnov E."/>
            <person name="Zhang P."/>
            <person name="Zhang Y."/>
            <person name="Zimin A.V."/>
            <person name="Baldwin J."/>
            <person name="Abdouelleil A."/>
            <person name="Abdulkadir J."/>
            <person name="Abebe A."/>
            <person name="Abera B."/>
            <person name="Abreu J."/>
            <person name="Acer S.C."/>
            <person name="Aftuck L."/>
            <person name="Alexander A."/>
            <person name="An P."/>
            <person name="Anderson E."/>
            <person name="Anderson S."/>
            <person name="Arachi H."/>
            <person name="Azer M."/>
            <person name="Bachantsang P."/>
            <person name="Barry A."/>
            <person name="Bayul T."/>
            <person name="Berlin A."/>
            <person name="Bessette D."/>
            <person name="Bloom T."/>
            <person name="Blye J."/>
            <person name="Boguslavskiy L."/>
            <person name="Bonnet C."/>
            <person name="Boukhgalter B."/>
            <person name="Bourzgui I."/>
            <person name="Brown A."/>
            <person name="Cahill P."/>
            <person name="Channer S."/>
            <person name="Cheshatsang Y."/>
            <person name="Chuda L."/>
            <person name="Citroen M."/>
            <person name="Collymore A."/>
            <person name="Cooke P."/>
            <person name="Costello M."/>
            <person name="D'Aco K."/>
            <person name="Daza R."/>
            <person name="De Haan G."/>
            <person name="DeGray S."/>
            <person name="DeMaso C."/>
            <person name="Dhargay N."/>
            <person name="Dooley K."/>
            <person name="Dooley E."/>
            <person name="Doricent M."/>
            <person name="Dorje P."/>
            <person name="Dorjee K."/>
            <person name="Dupes A."/>
            <person name="Elong R."/>
            <person name="Falk J."/>
            <person name="Farina A."/>
            <person name="Faro S."/>
            <person name="Ferguson D."/>
            <person name="Fisher S."/>
            <person name="Foley C.D."/>
            <person name="Franke A."/>
            <person name="Friedrich D."/>
            <person name="Gadbois L."/>
            <person name="Gearin G."/>
            <person name="Gearin C.R."/>
            <person name="Giannoukos G."/>
            <person name="Goode T."/>
            <person name="Graham J."/>
            <person name="Grandbois E."/>
            <person name="Grewal S."/>
            <person name="Gyaltsen K."/>
            <person name="Hafez N."/>
            <person name="Hagos B."/>
            <person name="Hall J."/>
            <person name="Henson C."/>
            <person name="Hollinger A."/>
            <person name="Honan T."/>
            <person name="Huard M.D."/>
            <person name="Hughes L."/>
            <person name="Hurhula B."/>
            <person name="Husby M.E."/>
            <person name="Kamat A."/>
            <person name="Kanga B."/>
            <person name="Kashin S."/>
            <person name="Khazanovich D."/>
            <person name="Kisner P."/>
            <person name="Lance K."/>
            <person name="Lara M."/>
            <person name="Lee W."/>
            <person name="Lennon N."/>
            <person name="Letendre F."/>
            <person name="LeVine R."/>
            <person name="Lipovsky A."/>
            <person name="Liu X."/>
            <person name="Liu J."/>
            <person name="Liu S."/>
            <person name="Lokyitsang T."/>
            <person name="Lokyitsang Y."/>
            <person name="Lubonja R."/>
            <person name="Lui A."/>
            <person name="MacDonald P."/>
            <person name="Magnisalis V."/>
            <person name="Maru K."/>
            <person name="Matthews C."/>
            <person name="McCusker W."/>
            <person name="McDonough S."/>
            <person name="Mehta T."/>
            <person name="Meldrim J."/>
            <person name="Meneus L."/>
            <person name="Mihai O."/>
            <person name="Mihalev A."/>
            <person name="Mihova T."/>
            <person name="Mittelman R."/>
            <person name="Mlenga V."/>
            <person name="Montmayeur A."/>
            <person name="Mulrain L."/>
            <person name="Navidi A."/>
            <person name="Naylor J."/>
            <person name="Negash T."/>
            <person name="Nguyen T."/>
            <person name="Nguyen N."/>
            <person name="Nicol R."/>
            <person name="Norbu C."/>
            <person name="Norbu N."/>
            <person name="Novod N."/>
            <person name="O'Neill B."/>
            <person name="Osman S."/>
            <person name="Markiewicz E."/>
            <person name="Oyono O.L."/>
            <person name="Patti C."/>
            <person name="Phunkhang P."/>
            <person name="Pierre F."/>
            <person name="Priest M."/>
            <person name="Raghuraman S."/>
            <person name="Rege F."/>
            <person name="Reyes R."/>
            <person name="Rise C."/>
            <person name="Rogov P."/>
            <person name="Ross K."/>
            <person name="Ryan E."/>
            <person name="Settipalli S."/>
            <person name="Shea T."/>
            <person name="Sherpa N."/>
            <person name="Shi L."/>
            <person name="Shih D."/>
            <person name="Sparrow T."/>
            <person name="Spaulding J."/>
            <person name="Stalker J."/>
            <person name="Stange-Thomann N."/>
            <person name="Stavropoulos S."/>
            <person name="Stone C."/>
            <person name="Strader C."/>
            <person name="Tesfaye S."/>
            <person name="Thomson T."/>
            <person name="Thoulutsang Y."/>
            <person name="Thoulutsang D."/>
            <person name="Topham K."/>
            <person name="Topping I."/>
            <person name="Tsamla T."/>
            <person name="Vassiliev H."/>
            <person name="Vo A."/>
            <person name="Wangchuk T."/>
            <person name="Wangdi T."/>
            <person name="Weiand M."/>
            <person name="Wilkinson J."/>
            <person name="Wilson A."/>
            <person name="Yadav S."/>
            <person name="Young G."/>
            <person name="Yu Q."/>
            <person name="Zembek L."/>
            <person name="Zhong D."/>
            <person name="Zimmer A."/>
            <person name="Zwirko Z."/>
            <person name="Jaffe D.B."/>
            <person name="Alvarez P."/>
            <person name="Brockman W."/>
            <person name="Butler J."/>
            <person name="Chin C."/>
            <person name="Gnerre S."/>
            <person name="Grabherr M."/>
            <person name="Kleber M."/>
            <person name="Mauceli E."/>
            <person name="MacCallum I."/>
        </authorList>
    </citation>
    <scope>NUCLEOTIDE SEQUENCE [LARGE SCALE GENOMIC DNA]</scope>
    <source>
        <strain evidence="7">Tucson 15287-2541.00</strain>
    </source>
</reference>
<dbReference type="Gene3D" id="3.40.50.720">
    <property type="entry name" value="NAD(P)-binding Rossmann-like Domain"/>
    <property type="match status" value="1"/>
</dbReference>
<dbReference type="PhylomeDB" id="B4JEA4"/>
<dbReference type="FunFam" id="3.40.50.720:FF:000202">
    <property type="entry name" value="Short-chain dehydrogenase/reductase family 16C member 6"/>
    <property type="match status" value="1"/>
</dbReference>
<evidence type="ECO:0000256" key="2">
    <source>
        <dbReference type="ARBA" id="ARBA00023002"/>
    </source>
</evidence>
<evidence type="ECO:0000313" key="6">
    <source>
        <dbReference type="EMBL" id="EDW03624.1"/>
    </source>
</evidence>
<dbReference type="SUPFAM" id="SSF51735">
    <property type="entry name" value="NAD(P)-binding Rossmann-fold domains"/>
    <property type="match status" value="1"/>
</dbReference>
<dbReference type="GO" id="GO:0016616">
    <property type="term" value="F:oxidoreductase activity, acting on the CH-OH group of donors, NAD or NADP as acceptor"/>
    <property type="evidence" value="ECO:0007669"/>
    <property type="project" value="TreeGrafter"/>
</dbReference>
<dbReference type="PRINTS" id="PR00081">
    <property type="entry name" value="GDHRDH"/>
</dbReference>
<protein>
    <submittedName>
        <fullName evidence="6">GH11338</fullName>
    </submittedName>
</protein>
<dbReference type="PANTHER" id="PTHR24322:SF748">
    <property type="entry name" value="FI23927P1-RELATED"/>
    <property type="match status" value="1"/>
</dbReference>
<dbReference type="eggNOG" id="KOG1201">
    <property type="taxonomic scope" value="Eukaryota"/>
</dbReference>
<dbReference type="KEGG" id="dgr:6562764"/>
<dbReference type="CDD" id="cd05339">
    <property type="entry name" value="17beta-HSDXI-like_SDR_c"/>
    <property type="match status" value="1"/>
</dbReference>
<proteinExistence type="inferred from homology"/>
<keyword evidence="7" id="KW-1185">Reference proteome</keyword>
<dbReference type="InParanoid" id="B4JEA4"/>
<dbReference type="FunCoup" id="B4JEA4">
    <property type="interactions" value="155"/>
</dbReference>
<name>B4JEA4_DROGR</name>
<dbReference type="AlphaFoldDB" id="B4JEA4"/>
<organism evidence="7">
    <name type="scientific">Drosophila grimshawi</name>
    <name type="common">Hawaiian fruit fly</name>
    <name type="synonym">Idiomyia grimshawi</name>
    <dbReference type="NCBI Taxonomy" id="7222"/>
    <lineage>
        <taxon>Eukaryota</taxon>
        <taxon>Metazoa</taxon>
        <taxon>Ecdysozoa</taxon>
        <taxon>Arthropoda</taxon>
        <taxon>Hexapoda</taxon>
        <taxon>Insecta</taxon>
        <taxon>Pterygota</taxon>
        <taxon>Neoptera</taxon>
        <taxon>Endopterygota</taxon>
        <taxon>Diptera</taxon>
        <taxon>Brachycera</taxon>
        <taxon>Muscomorpha</taxon>
        <taxon>Ephydroidea</taxon>
        <taxon>Drosophilidae</taxon>
        <taxon>Drosophila</taxon>
        <taxon>Hawaiian Drosophila</taxon>
    </lineage>
</organism>
<dbReference type="InterPro" id="IPR036291">
    <property type="entry name" value="NAD(P)-bd_dom_sf"/>
</dbReference>
<dbReference type="STRING" id="7222.B4JEA4"/>
<evidence type="ECO:0000256" key="5">
    <source>
        <dbReference type="SAM" id="MobiDB-lite"/>
    </source>
</evidence>
<dbReference type="EMBL" id="CH916368">
    <property type="protein sequence ID" value="EDW03624.1"/>
    <property type="molecule type" value="Genomic_DNA"/>
</dbReference>
<gene>
    <name evidence="6" type="primary">Dgri\GH11338</name>
    <name evidence="6" type="ORF">Dgri_GH11338</name>
</gene>
<sequence>MVKNNNNLEADVKTIANGHPLQNGNGTAVGVAATTPQAAPNGWREAIWNTWDAFADVAWFIICCLGYIFQDLYYITFGYPEKELSTDIALITGGGNGLGRLLAERLGKMGTKVVIWDINKQGIAETIEIVEAAGGYCKGYVVDISKKEEVYKAADVIRDEVGDVTLLINNAGVVSGLHLLETPDHLIERSFHVNVMAHFWTAKAFLPKMIEKERGHIATIASLAGHVGISKLVDYCASKFAAVGFDEALRLELEVLGHTNIHTTCICPFFIQATGMFDDVNARWVPTLNPNDVADRVISSIRKNEKLAVIPGFIKFLLSFKWTFPWGCVGGLLRRLVPDASPHSLPSSSVSCNAKHKTSNNNNNNEMKVNSSIIPNTTTTTVANIAELDAQLNSASITAMPAKSPSMLIQRTPSLGERVL</sequence>
<dbReference type="Pfam" id="PF00106">
    <property type="entry name" value="adh_short"/>
    <property type="match status" value="1"/>
</dbReference>
<dbReference type="OMA" id="MWFIICS"/>
<dbReference type="GO" id="GO:0005811">
    <property type="term" value="C:lipid droplet"/>
    <property type="evidence" value="ECO:0007669"/>
    <property type="project" value="TreeGrafter"/>
</dbReference>
<dbReference type="PANTHER" id="PTHR24322">
    <property type="entry name" value="PKSB"/>
    <property type="match status" value="1"/>
</dbReference>